<feature type="transmembrane region" description="Helical" evidence="1">
    <location>
        <begin position="199"/>
        <end position="225"/>
    </location>
</feature>
<reference evidence="2 3" key="1">
    <citation type="submission" date="2018-02" db="EMBL/GenBank/DDBJ databases">
        <title>The genomes of Aspergillus section Nigri reveals drivers in fungal speciation.</title>
        <authorList>
            <consortium name="DOE Joint Genome Institute"/>
            <person name="Vesth T.C."/>
            <person name="Nybo J."/>
            <person name="Theobald S."/>
            <person name="Brandl J."/>
            <person name="Frisvad J.C."/>
            <person name="Nielsen K.F."/>
            <person name="Lyhne E.K."/>
            <person name="Kogle M.E."/>
            <person name="Kuo A."/>
            <person name="Riley R."/>
            <person name="Clum A."/>
            <person name="Nolan M."/>
            <person name="Lipzen A."/>
            <person name="Salamov A."/>
            <person name="Henrissat B."/>
            <person name="Wiebenga A."/>
            <person name="De vries R.P."/>
            <person name="Grigoriev I.V."/>
            <person name="Mortensen U.H."/>
            <person name="Andersen M.R."/>
            <person name="Baker S.E."/>
        </authorList>
    </citation>
    <scope>NUCLEOTIDE SEQUENCE [LARGE SCALE GENOMIC DNA]</scope>
    <source>
        <strain evidence="2 3">CBS 121593</strain>
    </source>
</reference>
<sequence length="347" mass="37620">MTSRFQVKFALGAVGLLGLLGTYGRGALDGSTDLLFRAVDRDTPYVFPGTLFTLRQTFTGIWFPIDYLLNVLVVFWFEAVDGSHPSAAAISLYFLGQLLPCLVLIYSTSVRGDRPTPDLGWMILPAILLGYFIPGVIMALPSSLVGNPFQQYAIAIWNLYPLLVFACETPSTAKPKTTPAPTEAIITNHLRAVRVTNTLALIIGSVIHLFILGVSLATVLFPSIFQPIYVAELSPSTLFFPPVSMPPKAVVPGDGVASLLLWDQFAGYLLVMIVTIVEVQRALMSVKASQSLWSVVVMAVVATLLLGPGSACLLGSWVRDEVLFGGWIQDSKRDTKSSTAVEKKHKS</sequence>
<dbReference type="AlphaFoldDB" id="A0A395H601"/>
<evidence type="ECO:0000313" key="3">
    <source>
        <dbReference type="Proteomes" id="UP000249402"/>
    </source>
</evidence>
<name>A0A395H601_9EURO</name>
<feature type="transmembrane region" description="Helical" evidence="1">
    <location>
        <begin position="61"/>
        <end position="80"/>
    </location>
</feature>
<feature type="transmembrane region" description="Helical" evidence="1">
    <location>
        <begin position="119"/>
        <end position="140"/>
    </location>
</feature>
<proteinExistence type="predicted"/>
<accession>A0A395H601</accession>
<dbReference type="VEuPathDB" id="FungiDB:BO80DRAFT_351248"/>
<protein>
    <submittedName>
        <fullName evidence="2">Uncharacterized protein</fullName>
    </submittedName>
</protein>
<dbReference type="OrthoDB" id="72269at2759"/>
<dbReference type="STRING" id="1448316.A0A395H601"/>
<feature type="transmembrane region" description="Helical" evidence="1">
    <location>
        <begin position="265"/>
        <end position="283"/>
    </location>
</feature>
<keyword evidence="1" id="KW-0812">Transmembrane</keyword>
<keyword evidence="1" id="KW-0472">Membrane</keyword>
<evidence type="ECO:0000256" key="1">
    <source>
        <dbReference type="SAM" id="Phobius"/>
    </source>
</evidence>
<organism evidence="2 3">
    <name type="scientific">Aspergillus ibericus CBS 121593</name>
    <dbReference type="NCBI Taxonomy" id="1448316"/>
    <lineage>
        <taxon>Eukaryota</taxon>
        <taxon>Fungi</taxon>
        <taxon>Dikarya</taxon>
        <taxon>Ascomycota</taxon>
        <taxon>Pezizomycotina</taxon>
        <taxon>Eurotiomycetes</taxon>
        <taxon>Eurotiomycetidae</taxon>
        <taxon>Eurotiales</taxon>
        <taxon>Aspergillaceae</taxon>
        <taxon>Aspergillus</taxon>
        <taxon>Aspergillus subgen. Circumdati</taxon>
    </lineage>
</organism>
<gene>
    <name evidence="2" type="ORF">BO80DRAFT_351248</name>
</gene>
<dbReference type="Proteomes" id="UP000249402">
    <property type="component" value="Unassembled WGS sequence"/>
</dbReference>
<evidence type="ECO:0000313" key="2">
    <source>
        <dbReference type="EMBL" id="RAL03043.1"/>
    </source>
</evidence>
<dbReference type="GeneID" id="37220436"/>
<keyword evidence="3" id="KW-1185">Reference proteome</keyword>
<keyword evidence="1" id="KW-1133">Transmembrane helix</keyword>
<dbReference type="EMBL" id="KZ824429">
    <property type="protein sequence ID" value="RAL03043.1"/>
    <property type="molecule type" value="Genomic_DNA"/>
</dbReference>
<feature type="transmembrane region" description="Helical" evidence="1">
    <location>
        <begin position="87"/>
        <end position="107"/>
    </location>
</feature>
<dbReference type="RefSeq" id="XP_025577370.1">
    <property type="nucleotide sequence ID" value="XM_025715571.1"/>
</dbReference>
<feature type="transmembrane region" description="Helical" evidence="1">
    <location>
        <begin position="295"/>
        <end position="318"/>
    </location>
</feature>